<dbReference type="STRING" id="1856405.BFC17_15975"/>
<gene>
    <name evidence="1" type="ORF">BFC17_15975</name>
</gene>
<comment type="caution">
    <text evidence="1">The sequence shown here is derived from an EMBL/GenBank/DDBJ whole genome shotgun (WGS) entry which is preliminary data.</text>
</comment>
<dbReference type="AlphaFoldDB" id="A0A1E8FGL3"/>
<evidence type="ECO:0000313" key="1">
    <source>
        <dbReference type="EMBL" id="OFI35049.1"/>
    </source>
</evidence>
<organism evidence="1 2">
    <name type="scientific">Alteromonas lipolytica</name>
    <dbReference type="NCBI Taxonomy" id="1856405"/>
    <lineage>
        <taxon>Bacteria</taxon>
        <taxon>Pseudomonadati</taxon>
        <taxon>Pseudomonadota</taxon>
        <taxon>Gammaproteobacteria</taxon>
        <taxon>Alteromonadales</taxon>
        <taxon>Alteromonadaceae</taxon>
        <taxon>Alteromonas/Salinimonas group</taxon>
        <taxon>Alteromonas</taxon>
    </lineage>
</organism>
<accession>A0A1E8FGL3</accession>
<sequence>MSESLQSSAVITERKPNLTSSLNVEPDFLTVGVVLYEWNASIRERVQRLGAVLGRTGIKIQLLNHTDLVKQTDKTQNLGGVVYQLPPDNSSPLAKRFEMIFNHAGQGLLRDCRIAAAFTIPDKARHTNIELGIKVSMACHVSQCQWLGLAHTGADSIDFQSWCEGLAATLRQLATNQSTLAA</sequence>
<keyword evidence="2" id="KW-1185">Reference proteome</keyword>
<dbReference type="EMBL" id="MJIC01000010">
    <property type="protein sequence ID" value="OFI35049.1"/>
    <property type="molecule type" value="Genomic_DNA"/>
</dbReference>
<name>A0A1E8FGL3_9ALTE</name>
<protein>
    <submittedName>
        <fullName evidence="1">Uncharacterized protein</fullName>
    </submittedName>
</protein>
<evidence type="ECO:0000313" key="2">
    <source>
        <dbReference type="Proteomes" id="UP000176037"/>
    </source>
</evidence>
<proteinExistence type="predicted"/>
<dbReference type="RefSeq" id="WP_070175967.1">
    <property type="nucleotide sequence ID" value="NZ_BMJR01000001.1"/>
</dbReference>
<reference evidence="1 2" key="1">
    <citation type="submission" date="2016-09" db="EMBL/GenBank/DDBJ databases">
        <title>Alteromonas lipolytica, a new species isolated from sea water.</title>
        <authorList>
            <person name="Wu Y.-H."/>
            <person name="Cheng H."/>
            <person name="Xu X.-W."/>
        </authorList>
    </citation>
    <scope>NUCLEOTIDE SEQUENCE [LARGE SCALE GENOMIC DNA]</scope>
    <source>
        <strain evidence="1 2">JW12</strain>
    </source>
</reference>
<dbReference type="OrthoDB" id="9938334at2"/>
<dbReference type="Proteomes" id="UP000176037">
    <property type="component" value="Unassembled WGS sequence"/>
</dbReference>